<keyword evidence="1" id="KW-0614">Plasmid</keyword>
<geneLocation type="plasmid" evidence="1">
    <name>p516602-KPC</name>
</geneLocation>
<sequence length="109" mass="12684">MNTQRLSQLIFLFERIGGNELTLAAAVARKAVEEMEEKDLTPERKHLLNNQLWGLVSTTIDHAGYPDYFNEELEQLEYELAGRVLNYRLLRGWLIRAPDAPKYFENFIG</sequence>
<dbReference type="AlphaFoldDB" id="A0A6B7PZT1"/>
<reference evidence="1" key="1">
    <citation type="submission" date="2019-08" db="EMBL/GenBank/DDBJ databases">
        <authorList>
            <person name="Zhou D."/>
        </authorList>
    </citation>
    <scope>NUCLEOTIDE SEQUENCE</scope>
    <source>
        <strain evidence="1">170516602</strain>
        <plasmid evidence="1">p516602-KPC</plasmid>
    </source>
</reference>
<proteinExistence type="predicted"/>
<dbReference type="RefSeq" id="WP_205448019.1">
    <property type="nucleotide sequence ID" value="NZ_CP070522.1"/>
</dbReference>
<evidence type="ECO:0000313" key="1">
    <source>
        <dbReference type="EMBL" id="QFX76261.1"/>
    </source>
</evidence>
<name>A0A6B7PZT1_MORMO</name>
<accession>A0A6B7PZT1</accession>
<dbReference type="EMBL" id="MN310367">
    <property type="protein sequence ID" value="QFX76261.1"/>
    <property type="molecule type" value="Genomic_DNA"/>
</dbReference>
<organism evidence="1">
    <name type="scientific">Morganella morganii</name>
    <name type="common">Proteus morganii</name>
    <dbReference type="NCBI Taxonomy" id="582"/>
    <lineage>
        <taxon>Bacteria</taxon>
        <taxon>Pseudomonadati</taxon>
        <taxon>Pseudomonadota</taxon>
        <taxon>Gammaproteobacteria</taxon>
        <taxon>Enterobacterales</taxon>
        <taxon>Morganellaceae</taxon>
        <taxon>Morganella</taxon>
    </lineage>
</organism>
<protein>
    <submittedName>
        <fullName evidence="1">Uncharacterized protein</fullName>
    </submittedName>
</protein>